<keyword evidence="4" id="KW-1185">Reference proteome</keyword>
<evidence type="ECO:0000313" key="3">
    <source>
        <dbReference type="EMBL" id="GMH64643.1"/>
    </source>
</evidence>
<keyword evidence="2" id="KW-0472">Membrane</keyword>
<feature type="transmembrane region" description="Helical" evidence="2">
    <location>
        <begin position="71"/>
        <end position="89"/>
    </location>
</feature>
<name>A0A9W7A8N1_9STRA</name>
<feature type="coiled-coil region" evidence="1">
    <location>
        <begin position="542"/>
        <end position="573"/>
    </location>
</feature>
<evidence type="ECO:0000256" key="2">
    <source>
        <dbReference type="SAM" id="Phobius"/>
    </source>
</evidence>
<accession>A0A9W7A8N1</accession>
<evidence type="ECO:0000256" key="1">
    <source>
        <dbReference type="SAM" id="Coils"/>
    </source>
</evidence>
<dbReference type="EMBL" id="BRXY01000096">
    <property type="protein sequence ID" value="GMH64643.1"/>
    <property type="molecule type" value="Genomic_DNA"/>
</dbReference>
<keyword evidence="2" id="KW-1133">Transmembrane helix</keyword>
<organism evidence="3 4">
    <name type="scientific">Triparma strigata</name>
    <dbReference type="NCBI Taxonomy" id="1606541"/>
    <lineage>
        <taxon>Eukaryota</taxon>
        <taxon>Sar</taxon>
        <taxon>Stramenopiles</taxon>
        <taxon>Ochrophyta</taxon>
        <taxon>Bolidophyceae</taxon>
        <taxon>Parmales</taxon>
        <taxon>Triparmaceae</taxon>
        <taxon>Triparma</taxon>
    </lineage>
</organism>
<dbReference type="Proteomes" id="UP001165085">
    <property type="component" value="Unassembled WGS sequence"/>
</dbReference>
<sequence>MKTSATARLGEETKQRVVKAHSNAEEFVEETKQRVAKANSSAEEFVDKHGRGGFLEAIMPEKIMRVKAGRAFAAFTLTIVGLVSVSYFFNSAHTDCPVVTVKMQDPRCSSKDMWMFTANEIKVASFLSDTIYGSTYSCDPNTPQSRSRMAKLKDLEGSTPDWETVVTEWSDDEQAVPTAVALKDATTESLELKVIAGSTSHEASCASGKFYIKFDQDVSCDLGFTLDEDDDSKYANPSEAAAKWLAARDKFGLVGSGNDPTVTEPIGAITVDEYMGFSTSVAVTSDNKVVISYYDSNNYNLKLAICDDAQCSNPTIKSIDSESEVEGHTSVAVTSDNKVVISYQTYEDLKLALNFQTISYSNDNFGTSLSPSFCTDDEMLAALGQYFKNSFSEQLATGISAKLDRKEAAVTFKQAPAWIEPSSYAACTENVKLEFEDSVTCSLANLEILTKKLVVSGAIDSLTASPTQPKSSNGFREVKACPIIQDSIANTLALTSTKVKGVDLHKILRHIGKQDEIEIDKFKDNSIEVVDNPISTVSVSEMKALKSEFKELKAKSEQEVKKLQAKLSELEKRI</sequence>
<gene>
    <name evidence="3" type="ORF">TrST_g10098</name>
</gene>
<comment type="caution">
    <text evidence="3">The sequence shown here is derived from an EMBL/GenBank/DDBJ whole genome shotgun (WGS) entry which is preliminary data.</text>
</comment>
<dbReference type="AlphaFoldDB" id="A0A9W7A8N1"/>
<keyword evidence="1" id="KW-0175">Coiled coil</keyword>
<protein>
    <submittedName>
        <fullName evidence="3">Uncharacterized protein</fullName>
    </submittedName>
</protein>
<keyword evidence="2" id="KW-0812">Transmembrane</keyword>
<evidence type="ECO:0000313" key="4">
    <source>
        <dbReference type="Proteomes" id="UP001165085"/>
    </source>
</evidence>
<reference evidence="4" key="1">
    <citation type="journal article" date="2023" name="Commun. Biol.">
        <title>Genome analysis of Parmales, the sister group of diatoms, reveals the evolutionary specialization of diatoms from phago-mixotrophs to photoautotrophs.</title>
        <authorList>
            <person name="Ban H."/>
            <person name="Sato S."/>
            <person name="Yoshikawa S."/>
            <person name="Yamada K."/>
            <person name="Nakamura Y."/>
            <person name="Ichinomiya M."/>
            <person name="Sato N."/>
            <person name="Blanc-Mathieu R."/>
            <person name="Endo H."/>
            <person name="Kuwata A."/>
            <person name="Ogata H."/>
        </authorList>
    </citation>
    <scope>NUCLEOTIDE SEQUENCE [LARGE SCALE GENOMIC DNA]</scope>
    <source>
        <strain evidence="4">NIES 3701</strain>
    </source>
</reference>
<proteinExistence type="predicted"/>